<dbReference type="InterPro" id="IPR036388">
    <property type="entry name" value="WH-like_DNA-bd_sf"/>
</dbReference>
<dbReference type="InterPro" id="IPR036390">
    <property type="entry name" value="WH_DNA-bd_sf"/>
</dbReference>
<organism evidence="11">
    <name type="scientific">Clastoptera arizonana</name>
    <name type="common">Arizona spittle bug</name>
    <dbReference type="NCBI Taxonomy" id="38151"/>
    <lineage>
        <taxon>Eukaryota</taxon>
        <taxon>Metazoa</taxon>
        <taxon>Ecdysozoa</taxon>
        <taxon>Arthropoda</taxon>
        <taxon>Hexapoda</taxon>
        <taxon>Insecta</taxon>
        <taxon>Pterygota</taxon>
        <taxon>Neoptera</taxon>
        <taxon>Paraneoptera</taxon>
        <taxon>Hemiptera</taxon>
        <taxon>Auchenorrhyncha</taxon>
        <taxon>Cercopoidea</taxon>
        <taxon>Clastopteridae</taxon>
        <taxon>Clastoptera</taxon>
    </lineage>
</organism>
<dbReference type="GO" id="GO:0003688">
    <property type="term" value="F:DNA replication origin binding"/>
    <property type="evidence" value="ECO:0007669"/>
    <property type="project" value="TreeGrafter"/>
</dbReference>
<comment type="function">
    <text evidence="7">Involved in the initiation of DNA replication. Also participates in checkpoint controls that ensure DNA replication is completed before mitosis is initiated.</text>
</comment>
<name>A0A1B6CXR5_9HEMI</name>
<dbReference type="SMART" id="SM01074">
    <property type="entry name" value="Cdc6_C"/>
    <property type="match status" value="1"/>
</dbReference>
<evidence type="ECO:0000256" key="6">
    <source>
        <dbReference type="ARBA" id="ARBA00023306"/>
    </source>
</evidence>
<keyword evidence="6" id="KW-0131">Cell cycle</keyword>
<dbReference type="SUPFAM" id="SSF46785">
    <property type="entry name" value="Winged helix' DNA-binding domain"/>
    <property type="match status" value="1"/>
</dbReference>
<feature type="compositionally biased region" description="Basic and acidic residues" evidence="8">
    <location>
        <begin position="13"/>
        <end position="33"/>
    </location>
</feature>
<sequence>MKSMAKTQTKIPFLEKKRTSLRSIGKENIEKKSPNITQKESESQESCITSKCKDYKRSLNSVNSQSDSDCSPPKRDCSNTPTQLMDHLTVKDLPCTKFDVLSCKKLFPGDKINAFHEAQKALHSSSPISLPGREDKLSMLKEYLTRHLNNKTSGTLYVSGPPGTGKTVCLNSAIGDNEIKKGYKVIYVNCTSMKSSSTIYLRVCEELGIKCKGHSEKTTLRAIENHLTSTQRSILLVLDELDQLSSRSQSVLYSVFEWPSLSNSRLVLVGIANALDLTDRVLPRLRAHLQLQPELLHFEPYNRQQIVDIIADRLKQAGVNEVFPASALQLLAGKIAAVSGDIRRALDISRRVIELAENKNILQPLNGDKTHTIDLQDVMMVMNNVYNTTQCLDTSESDDFPIQQKLLICSLLLILQTSKTKDVAIGKLHDVYRKVCEKRNISSVDLSEFLSLTSLVSSRGILRVIGKNHNRFSKVVLQWDQKEVAAALEDKQLLAVILNDKSIV</sequence>
<accession>A0A1B6CXR5</accession>
<dbReference type="PANTHER" id="PTHR10763:SF26">
    <property type="entry name" value="CELL DIVISION CONTROL PROTEIN 6 HOMOLOG"/>
    <property type="match status" value="1"/>
</dbReference>
<keyword evidence="5 7" id="KW-0539">Nucleus</keyword>
<dbReference type="AlphaFoldDB" id="A0A1B6CXR5"/>
<feature type="domain" description="AAA+ ATPase" evidence="9">
    <location>
        <begin position="152"/>
        <end position="297"/>
    </location>
</feature>
<evidence type="ECO:0000256" key="2">
    <source>
        <dbReference type="ARBA" id="ARBA00006184"/>
    </source>
</evidence>
<dbReference type="FunFam" id="3.40.50.300:FF:000547">
    <property type="entry name" value="Cell division control protein"/>
    <property type="match status" value="1"/>
</dbReference>
<dbReference type="Pfam" id="PF13401">
    <property type="entry name" value="AAA_22"/>
    <property type="match status" value="1"/>
</dbReference>
<evidence type="ECO:0000256" key="5">
    <source>
        <dbReference type="ARBA" id="ARBA00023242"/>
    </source>
</evidence>
<feature type="domain" description="Cdc6 C-terminal" evidence="10">
    <location>
        <begin position="408"/>
        <end position="488"/>
    </location>
</feature>
<dbReference type="InterPro" id="IPR015163">
    <property type="entry name" value="Cdc6_C"/>
</dbReference>
<feature type="compositionally biased region" description="Polar residues" evidence="8">
    <location>
        <begin position="34"/>
        <end position="46"/>
    </location>
</feature>
<proteinExistence type="inferred from homology"/>
<dbReference type="CDD" id="cd00009">
    <property type="entry name" value="AAA"/>
    <property type="match status" value="1"/>
</dbReference>
<dbReference type="GO" id="GO:0005634">
    <property type="term" value="C:nucleus"/>
    <property type="evidence" value="ECO:0007669"/>
    <property type="project" value="UniProtKB-SubCell"/>
</dbReference>
<reference evidence="11" key="1">
    <citation type="submission" date="2015-12" db="EMBL/GenBank/DDBJ databases">
        <title>De novo transcriptome assembly of four potential Pierce s Disease insect vectors from Arizona vineyards.</title>
        <authorList>
            <person name="Tassone E.E."/>
        </authorList>
    </citation>
    <scope>NUCLEOTIDE SEQUENCE</scope>
</reference>
<dbReference type="InterPro" id="IPR054425">
    <property type="entry name" value="Cdc6_ORC1-like_ATPase_lid"/>
</dbReference>
<dbReference type="InterPro" id="IPR016314">
    <property type="entry name" value="Cdc6/18"/>
</dbReference>
<comment type="subcellular location">
    <subcellularLocation>
        <location evidence="1 7">Nucleus</location>
    </subcellularLocation>
</comment>
<feature type="region of interest" description="Disordered" evidence="8">
    <location>
        <begin position="1"/>
        <end position="46"/>
    </location>
</feature>
<keyword evidence="4" id="KW-0235">DNA replication</keyword>
<comment type="similarity">
    <text evidence="2 7">Belongs to the CDC6/cdc18 family.</text>
</comment>
<dbReference type="EMBL" id="GEDC01019032">
    <property type="protein sequence ID" value="JAS18266.1"/>
    <property type="molecule type" value="Transcribed_RNA"/>
</dbReference>
<dbReference type="GO" id="GO:0006270">
    <property type="term" value="P:DNA replication initiation"/>
    <property type="evidence" value="ECO:0007669"/>
    <property type="project" value="UniProtKB-UniRule"/>
</dbReference>
<evidence type="ECO:0000259" key="9">
    <source>
        <dbReference type="SMART" id="SM00382"/>
    </source>
</evidence>
<dbReference type="PANTHER" id="PTHR10763">
    <property type="entry name" value="CELL DIVISION CONTROL PROTEIN 6-RELATED"/>
    <property type="match status" value="1"/>
</dbReference>
<dbReference type="Gene3D" id="1.10.10.10">
    <property type="entry name" value="Winged helix-like DNA-binding domain superfamily/Winged helix DNA-binding domain"/>
    <property type="match status" value="1"/>
</dbReference>
<dbReference type="InterPro" id="IPR049945">
    <property type="entry name" value="AAA_22"/>
</dbReference>
<dbReference type="Gene3D" id="3.40.50.300">
    <property type="entry name" value="P-loop containing nucleotide triphosphate hydrolases"/>
    <property type="match status" value="1"/>
</dbReference>
<dbReference type="Pfam" id="PF22606">
    <property type="entry name" value="Cdc6-ORC-like_ATPase_lid"/>
    <property type="match status" value="1"/>
</dbReference>
<dbReference type="SUPFAM" id="SSF52540">
    <property type="entry name" value="P-loop containing nucleoside triphosphate hydrolases"/>
    <property type="match status" value="1"/>
</dbReference>
<dbReference type="InterPro" id="IPR003593">
    <property type="entry name" value="AAA+_ATPase"/>
</dbReference>
<dbReference type="InterPro" id="IPR050311">
    <property type="entry name" value="ORC1/CDC6"/>
</dbReference>
<dbReference type="Gene3D" id="1.10.8.60">
    <property type="match status" value="1"/>
</dbReference>
<feature type="compositionally biased region" description="Polar residues" evidence="8">
    <location>
        <begin position="1"/>
        <end position="10"/>
    </location>
</feature>
<evidence type="ECO:0000259" key="10">
    <source>
        <dbReference type="SMART" id="SM01074"/>
    </source>
</evidence>
<evidence type="ECO:0000256" key="8">
    <source>
        <dbReference type="SAM" id="MobiDB-lite"/>
    </source>
</evidence>
<dbReference type="SMART" id="SM00382">
    <property type="entry name" value="AAA"/>
    <property type="match status" value="1"/>
</dbReference>
<dbReference type="InterPro" id="IPR027417">
    <property type="entry name" value="P-loop_NTPase"/>
</dbReference>
<dbReference type="GO" id="GO:0033314">
    <property type="term" value="P:mitotic DNA replication checkpoint signaling"/>
    <property type="evidence" value="ECO:0007669"/>
    <property type="project" value="TreeGrafter"/>
</dbReference>
<evidence type="ECO:0000256" key="4">
    <source>
        <dbReference type="ARBA" id="ARBA00022705"/>
    </source>
</evidence>
<dbReference type="PIRSF" id="PIRSF001767">
    <property type="entry name" value="Cdc6"/>
    <property type="match status" value="1"/>
</dbReference>
<evidence type="ECO:0000256" key="1">
    <source>
        <dbReference type="ARBA" id="ARBA00004123"/>
    </source>
</evidence>
<evidence type="ECO:0000313" key="11">
    <source>
        <dbReference type="EMBL" id="JAS18266.1"/>
    </source>
</evidence>
<gene>
    <name evidence="11" type="ORF">g.12988</name>
</gene>
<dbReference type="GO" id="GO:0051301">
    <property type="term" value="P:cell division"/>
    <property type="evidence" value="ECO:0007669"/>
    <property type="project" value="UniProtKB-UniRule"/>
</dbReference>
<protein>
    <recommendedName>
        <fullName evidence="7">Cell division control protein</fullName>
    </recommendedName>
</protein>
<keyword evidence="3" id="KW-0132">Cell division</keyword>
<dbReference type="GO" id="GO:0016887">
    <property type="term" value="F:ATP hydrolysis activity"/>
    <property type="evidence" value="ECO:0007669"/>
    <property type="project" value="InterPro"/>
</dbReference>
<dbReference type="Pfam" id="PF09079">
    <property type="entry name" value="WHD_Cdc6"/>
    <property type="match status" value="1"/>
</dbReference>
<evidence type="ECO:0000256" key="7">
    <source>
        <dbReference type="PIRNR" id="PIRNR001767"/>
    </source>
</evidence>
<evidence type="ECO:0000256" key="3">
    <source>
        <dbReference type="ARBA" id="ARBA00022618"/>
    </source>
</evidence>